<organism evidence="3 4">
    <name type="scientific">Mycobacterium lentiflavum</name>
    <dbReference type="NCBI Taxonomy" id="141349"/>
    <lineage>
        <taxon>Bacteria</taxon>
        <taxon>Bacillati</taxon>
        <taxon>Actinomycetota</taxon>
        <taxon>Actinomycetes</taxon>
        <taxon>Mycobacteriales</taxon>
        <taxon>Mycobacteriaceae</taxon>
        <taxon>Mycobacterium</taxon>
        <taxon>Mycobacterium simiae complex</taxon>
    </lineage>
</organism>
<dbReference type="RefSeq" id="WP_090608040.1">
    <property type="nucleotide sequence ID" value="NZ_CTEE01000001.1"/>
</dbReference>
<reference evidence="3 4" key="1">
    <citation type="submission" date="2015-03" db="EMBL/GenBank/DDBJ databases">
        <authorList>
            <person name="Urmite Genomes"/>
        </authorList>
    </citation>
    <scope>NUCLEOTIDE SEQUENCE [LARGE SCALE GENOMIC DNA]</scope>
    <source>
        <strain evidence="3 4">CSUR P1491</strain>
    </source>
</reference>
<accession>A0A0E4H574</accession>
<evidence type="ECO:0000256" key="2">
    <source>
        <dbReference type="SAM" id="MobiDB-lite"/>
    </source>
</evidence>
<feature type="coiled-coil region" evidence="1">
    <location>
        <begin position="191"/>
        <end position="340"/>
    </location>
</feature>
<dbReference type="EMBL" id="CTEE01000001">
    <property type="protein sequence ID" value="CQD22851.1"/>
    <property type="molecule type" value="Genomic_DNA"/>
</dbReference>
<dbReference type="OrthoDB" id="4707312at2"/>
<sequence length="489" mass="52878">MTTTQQHIEDLDEEGWAALTRRASADAVAAAERHGVQAPAALLALATMTETQLIERRKQSGPPRKRLSPMMRLVEADHLRHLAEAHARDAQQDKLDAEAAASAARAEAEQSARTATSARQQARAVQEQSAQKEAERAAERTEHHQAVQQLRGEIGQIRADTSAEIGRIRAEAEGEIARIRTDATAGVEQTRADANTQIAAVREQLAAAEARAEQRAAERAAERAAHEQALQRVRNELAQVRADAAAEVAAAREQVIAAEARAAQRSEERIAERARAEEEMQRLRGEIEQAHADAAAEIAGARGWASGEIAAAREAAQAEIARAHAAAEDAIRQAQAAQARSAPQHLLSIPMPPLQIRHQTLHIEHALNALQQIDQVLEVGMSADVGSNIPLDITLMYNLVQIVQEHAVYLSNEPDIRSDTSDDPAASYAQAAAAAFRMLLDRIDVVAGGLRSRDQSPEVDIVNAVSAMLADPWVVHVRSVGSESFGDFR</sequence>
<evidence type="ECO:0000313" key="3">
    <source>
        <dbReference type="EMBL" id="CQD22851.1"/>
    </source>
</evidence>
<dbReference type="AlphaFoldDB" id="A0A0E4H574"/>
<feature type="region of interest" description="Disordered" evidence="2">
    <location>
        <begin position="86"/>
        <end position="149"/>
    </location>
</feature>
<gene>
    <name evidence="3" type="ORF">BN1232_05760</name>
</gene>
<evidence type="ECO:0000256" key="1">
    <source>
        <dbReference type="SAM" id="Coils"/>
    </source>
</evidence>
<evidence type="ECO:0000313" key="4">
    <source>
        <dbReference type="Proteomes" id="UP000199251"/>
    </source>
</evidence>
<feature type="compositionally biased region" description="Basic and acidic residues" evidence="2">
    <location>
        <begin position="130"/>
        <end position="145"/>
    </location>
</feature>
<feature type="compositionally biased region" description="Low complexity" evidence="2">
    <location>
        <begin position="98"/>
        <end position="129"/>
    </location>
</feature>
<name>A0A0E4H574_MYCLN</name>
<dbReference type="Proteomes" id="UP000199251">
    <property type="component" value="Unassembled WGS sequence"/>
</dbReference>
<dbReference type="STRING" id="141349.BN1232_05760"/>
<feature type="compositionally biased region" description="Basic and acidic residues" evidence="2">
    <location>
        <begin position="86"/>
        <end position="97"/>
    </location>
</feature>
<dbReference type="Gene3D" id="6.10.250.2700">
    <property type="match status" value="1"/>
</dbReference>
<keyword evidence="1" id="KW-0175">Coiled coil</keyword>
<proteinExistence type="predicted"/>
<protein>
    <submittedName>
        <fullName evidence="3">Uncharacterized protein</fullName>
    </submittedName>
</protein>